<dbReference type="RefSeq" id="WP_412708575.1">
    <property type="nucleotide sequence ID" value="NZ_BAABMM010000041.1"/>
</dbReference>
<gene>
    <name evidence="1" type="ORF">KNCP2_12520</name>
</gene>
<organism evidence="1 2">
    <name type="scientific">Candidatus Rickettsia kedanie</name>
    <dbReference type="NCBI Taxonomy" id="3115352"/>
    <lineage>
        <taxon>Bacteria</taxon>
        <taxon>Pseudomonadati</taxon>
        <taxon>Pseudomonadota</taxon>
        <taxon>Alphaproteobacteria</taxon>
        <taxon>Rickettsiales</taxon>
        <taxon>Rickettsiaceae</taxon>
        <taxon>Rickettsieae</taxon>
        <taxon>Rickettsia</taxon>
        <taxon>spotted fever group</taxon>
    </lineage>
</organism>
<evidence type="ECO:0000313" key="2">
    <source>
        <dbReference type="Proteomes" id="UP001628124"/>
    </source>
</evidence>
<dbReference type="Proteomes" id="UP001628124">
    <property type="component" value="Unassembled WGS sequence"/>
</dbReference>
<dbReference type="EMBL" id="BAABMM010000041">
    <property type="protein sequence ID" value="GAA5252964.1"/>
    <property type="molecule type" value="Genomic_DNA"/>
</dbReference>
<proteinExistence type="predicted"/>
<comment type="caution">
    <text evidence="1">The sequence shown here is derived from an EMBL/GenBank/DDBJ whole genome shotgun (WGS) entry which is preliminary data.</text>
</comment>
<evidence type="ECO:0000313" key="1">
    <source>
        <dbReference type="EMBL" id="GAA5252964.1"/>
    </source>
</evidence>
<protein>
    <submittedName>
        <fullName evidence="1">Uncharacterized protein</fullName>
    </submittedName>
</protein>
<name>A0ABP9U0B0_9RICK</name>
<keyword evidence="2" id="KW-1185">Reference proteome</keyword>
<sequence length="148" mass="16239">MQLAQAVVANNNGRQTAAAEQMRLKAQTQKVINKALALALSKSEIGKVMADNGNCDEETLGRITKSVERVLDHEYQGDTNALFINMENTLNEQYKVILADECLVTLLIENNKDFIEKIQNVVREVEAVAPVAPAAAAPVHLVAEQLLR</sequence>
<reference evidence="1 2" key="1">
    <citation type="journal article" date="2024" name="Microbiol. Immunol.">
        <title>Discovery of a novel spotted fever group Rickettsia, 'Candidatus Rickettsia kedanie,' in unfed larval chigger mites, Leptotrombidium scutellare.</title>
        <authorList>
            <person name="Ogawa M."/>
            <person name="Matsutani M."/>
            <person name="Katayama T."/>
            <person name="Takada N."/>
            <person name="Noda S."/>
            <person name="Takahashi M."/>
            <person name="Kageyama D."/>
            <person name="Hanaoka N."/>
            <person name="Ebihara H."/>
        </authorList>
    </citation>
    <scope>NUCLEOTIDE SEQUENCE [LARGE SCALE GENOMIC DNA]</scope>
    <source>
        <strain evidence="1 2">KNCP2-13</strain>
    </source>
</reference>
<accession>A0ABP9U0B0</accession>